<reference evidence="2 3" key="1">
    <citation type="submission" date="2014-02" db="EMBL/GenBank/DDBJ databases">
        <title>The genome sequence of Colletotrichum salicis CBS 607.94.</title>
        <authorList>
            <person name="Baroncelli R."/>
            <person name="Thon M.R."/>
        </authorList>
    </citation>
    <scope>NUCLEOTIDE SEQUENCE [LARGE SCALE GENOMIC DNA]</scope>
    <source>
        <strain evidence="2 3">CBS 607.94</strain>
    </source>
</reference>
<feature type="compositionally biased region" description="Basic and acidic residues" evidence="1">
    <location>
        <begin position="87"/>
        <end position="99"/>
    </location>
</feature>
<gene>
    <name evidence="2" type="ORF">CSAL01_07448</name>
</gene>
<feature type="region of interest" description="Disordered" evidence="1">
    <location>
        <begin position="87"/>
        <end position="121"/>
    </location>
</feature>
<dbReference type="OrthoDB" id="10533023at2759"/>
<feature type="compositionally biased region" description="Polar residues" evidence="1">
    <location>
        <begin position="1"/>
        <end position="34"/>
    </location>
</feature>
<feature type="region of interest" description="Disordered" evidence="1">
    <location>
        <begin position="1"/>
        <end position="57"/>
    </location>
</feature>
<protein>
    <submittedName>
        <fullName evidence="2">Uncharacterized protein</fullName>
    </submittedName>
</protein>
<evidence type="ECO:0000313" key="2">
    <source>
        <dbReference type="EMBL" id="KXH56082.1"/>
    </source>
</evidence>
<evidence type="ECO:0000313" key="3">
    <source>
        <dbReference type="Proteomes" id="UP000070121"/>
    </source>
</evidence>
<feature type="compositionally biased region" description="Polar residues" evidence="1">
    <location>
        <begin position="44"/>
        <end position="53"/>
    </location>
</feature>
<proteinExistence type="predicted"/>
<evidence type="ECO:0000256" key="1">
    <source>
        <dbReference type="SAM" id="MobiDB-lite"/>
    </source>
</evidence>
<dbReference type="Proteomes" id="UP000070121">
    <property type="component" value="Unassembled WGS sequence"/>
</dbReference>
<comment type="caution">
    <text evidence="2">The sequence shown here is derived from an EMBL/GenBank/DDBJ whole genome shotgun (WGS) entry which is preliminary data.</text>
</comment>
<sequence>MSSRDSNPTGENLTPLSKVQERVPSTSAQTSQGHGRSKSGGSGQTMDKTQNRLSAGCLGKRQSAADLKKHVSADLKKYVSADQVEKRRSVGNLEERLSEYPENAPSGPGLQGPLPLRPRFV</sequence>
<keyword evidence="3" id="KW-1185">Reference proteome</keyword>
<dbReference type="EMBL" id="JFFI01001675">
    <property type="protein sequence ID" value="KXH56082.1"/>
    <property type="molecule type" value="Genomic_DNA"/>
</dbReference>
<name>A0A135U6T6_9PEZI</name>
<accession>A0A135U6T6</accession>
<dbReference type="AlphaFoldDB" id="A0A135U6T6"/>
<feature type="compositionally biased region" description="Low complexity" evidence="1">
    <location>
        <begin position="105"/>
        <end position="121"/>
    </location>
</feature>
<organism evidence="2 3">
    <name type="scientific">Colletotrichum salicis</name>
    <dbReference type="NCBI Taxonomy" id="1209931"/>
    <lineage>
        <taxon>Eukaryota</taxon>
        <taxon>Fungi</taxon>
        <taxon>Dikarya</taxon>
        <taxon>Ascomycota</taxon>
        <taxon>Pezizomycotina</taxon>
        <taxon>Sordariomycetes</taxon>
        <taxon>Hypocreomycetidae</taxon>
        <taxon>Glomerellales</taxon>
        <taxon>Glomerellaceae</taxon>
        <taxon>Colletotrichum</taxon>
        <taxon>Colletotrichum acutatum species complex</taxon>
    </lineage>
</organism>